<proteinExistence type="predicted"/>
<feature type="region of interest" description="Disordered" evidence="1">
    <location>
        <begin position="857"/>
        <end position="893"/>
    </location>
</feature>
<feature type="compositionally biased region" description="Basic and acidic residues" evidence="1">
    <location>
        <begin position="625"/>
        <end position="637"/>
    </location>
</feature>
<feature type="compositionally biased region" description="Basic and acidic residues" evidence="1">
    <location>
        <begin position="142"/>
        <end position="160"/>
    </location>
</feature>
<keyword evidence="3" id="KW-1185">Reference proteome</keyword>
<evidence type="ECO:0000256" key="1">
    <source>
        <dbReference type="SAM" id="MobiDB-lite"/>
    </source>
</evidence>
<protein>
    <submittedName>
        <fullName evidence="2">Uncharacterized protein</fullName>
    </submittedName>
</protein>
<evidence type="ECO:0000313" key="2">
    <source>
        <dbReference type="EMBL" id="PLB37035.1"/>
    </source>
</evidence>
<accession>A0A2I2F8V0</accession>
<feature type="compositionally biased region" description="Basic and acidic residues" evidence="1">
    <location>
        <begin position="173"/>
        <end position="185"/>
    </location>
</feature>
<feature type="compositionally biased region" description="Basic and acidic residues" evidence="1">
    <location>
        <begin position="736"/>
        <end position="748"/>
    </location>
</feature>
<feature type="compositionally biased region" description="Low complexity" evidence="1">
    <location>
        <begin position="63"/>
        <end position="78"/>
    </location>
</feature>
<feature type="compositionally biased region" description="Polar residues" evidence="1">
    <location>
        <begin position="696"/>
        <end position="709"/>
    </location>
</feature>
<organism evidence="2 3">
    <name type="scientific">Aspergillus candidus</name>
    <dbReference type="NCBI Taxonomy" id="41067"/>
    <lineage>
        <taxon>Eukaryota</taxon>
        <taxon>Fungi</taxon>
        <taxon>Dikarya</taxon>
        <taxon>Ascomycota</taxon>
        <taxon>Pezizomycotina</taxon>
        <taxon>Eurotiomycetes</taxon>
        <taxon>Eurotiomycetidae</taxon>
        <taxon>Eurotiales</taxon>
        <taxon>Aspergillaceae</taxon>
        <taxon>Aspergillus</taxon>
        <taxon>Aspergillus subgen. Circumdati</taxon>
    </lineage>
</organism>
<sequence>MTSNNPPSTTPTTPTSALVNNLFTPDNRIPVPRVLLPPASIQMSLENGNAWAQMKAKEKLQKKQQALEKVAIPLKGPVMPKPPPKPAGDYRKFSGLNYDQELALPMPKPPPRGQSDKVPPATPEPKPTAHKLHKRGSPGNTMDERDDKDKERDKDKEKEKKKSRVAALKSKFSLKDIGKDLRKDGPLTSLPAIPHSGSEGGSDDEQTPKTVVSVTHDIQKTRLYVPKLEDTGVHPMSAPAKLTSNCEPRPLLSPDETTPLRSAGVQIPEYVSAKGTDSSLFEESPAANRAAKLNKNAPDSFDTPKAPPSTPESVAQLPAVCYSPSLYEDDRIARPHSPGEDTEAEPPKPGQVGTAEQKDIDAPASATNANADQADQDDTTERKAIDTPAPSTEPKANTTKAGPDATATQKKVAETLAALATIPKTDYTYPFIVSSDPRPPQTNVPTTASHYENTPFTATPAENAPIPMAFDHQASMSTAAVYDPNQTWWHQHALSAHEQYAPYAYTSYGGYAPPPPVPGYQNTMSLEQQLTDNVNSLHHHITGAITKINKTFDSTHSRTLDQIMPQLESITDAIRGWNSEAARIRELNHAMGQFRYQVAVMQDQMFHVNQSLSLLVSGVDTLQRDASRRENGGEGKPRGRNQQARKGPTPAGRRTTNRRDNRSSTVASSAERETSDIGDNVPTPVAAFRTPIPSFIQDSNAQIEPNNTKDANEENNKRKDGTKDKYYLRTRPNYPKRSDKGSCNEARTDSGATKAADTTKDTTPNNAAAAGTITTQSDTETKETSPLSPMSIASEHRLNEHNANHAPIPIPAAASATPQRRNLRGSVSLQNFNVGNPYAPAQATYQPYRVPGSGPQYPSVSGGGGGGGGNHGRGGAGMQCGRPGSGPGPTVPNTPHMQYAGGWNGYSYGNGHGMSWYYGQEQGLAYGAW</sequence>
<feature type="compositionally biased region" description="Basic and acidic residues" evidence="1">
    <location>
        <begin position="710"/>
        <end position="727"/>
    </location>
</feature>
<dbReference type="GeneID" id="36523753"/>
<dbReference type="EMBL" id="KZ559146">
    <property type="protein sequence ID" value="PLB37035.1"/>
    <property type="molecule type" value="Genomic_DNA"/>
</dbReference>
<dbReference type="AlphaFoldDB" id="A0A2I2F8V0"/>
<dbReference type="RefSeq" id="XP_024671047.1">
    <property type="nucleotide sequence ID" value="XM_024816593.1"/>
</dbReference>
<feature type="compositionally biased region" description="Low complexity" evidence="1">
    <location>
        <begin position="752"/>
        <end position="770"/>
    </location>
</feature>
<feature type="compositionally biased region" description="Polar residues" evidence="1">
    <location>
        <begin position="772"/>
        <end position="787"/>
    </location>
</feature>
<feature type="region of interest" description="Disordered" evidence="1">
    <location>
        <begin position="625"/>
        <end position="787"/>
    </location>
</feature>
<dbReference type="Proteomes" id="UP000234585">
    <property type="component" value="Unassembled WGS sequence"/>
</dbReference>
<evidence type="ECO:0000313" key="3">
    <source>
        <dbReference type="Proteomes" id="UP000234585"/>
    </source>
</evidence>
<gene>
    <name evidence="2" type="ORF">BDW47DRAFT_126715</name>
</gene>
<feature type="compositionally biased region" description="Low complexity" evidence="1">
    <location>
        <begin position="286"/>
        <end position="297"/>
    </location>
</feature>
<feature type="region of interest" description="Disordered" evidence="1">
    <location>
        <begin position="56"/>
        <end position="215"/>
    </location>
</feature>
<reference evidence="2 3" key="1">
    <citation type="submission" date="2017-12" db="EMBL/GenBank/DDBJ databases">
        <authorList>
            <consortium name="DOE Joint Genome Institute"/>
            <person name="Haridas S."/>
            <person name="Kjaerbolling I."/>
            <person name="Vesth T.C."/>
            <person name="Frisvad J.C."/>
            <person name="Nybo J.L."/>
            <person name="Theobald S."/>
            <person name="Kuo A."/>
            <person name="Bowyer P."/>
            <person name="Matsuda Y."/>
            <person name="Mondo S."/>
            <person name="Lyhne E.K."/>
            <person name="Kogle M.E."/>
            <person name="Clum A."/>
            <person name="Lipzen A."/>
            <person name="Salamov A."/>
            <person name="Ngan C.Y."/>
            <person name="Daum C."/>
            <person name="Chiniquy J."/>
            <person name="Barry K."/>
            <person name="LaButti K."/>
            <person name="Simmons B.A."/>
            <person name="Magnuson J.K."/>
            <person name="Mortensen U.H."/>
            <person name="Larsen T.O."/>
            <person name="Grigoriev I.V."/>
            <person name="Baker S.E."/>
            <person name="Andersen M.R."/>
            <person name="Nordberg H.P."/>
            <person name="Cantor M.N."/>
            <person name="Hua S.X."/>
        </authorList>
    </citation>
    <scope>NUCLEOTIDE SEQUENCE [LARGE SCALE GENOMIC DNA]</scope>
    <source>
        <strain evidence="2 3">CBS 102.13</strain>
    </source>
</reference>
<name>A0A2I2F8V0_ASPCN</name>
<dbReference type="OrthoDB" id="4339014at2759"/>
<feature type="compositionally biased region" description="Gly residues" evidence="1">
    <location>
        <begin position="861"/>
        <end position="887"/>
    </location>
</feature>
<feature type="region of interest" description="Disordered" evidence="1">
    <location>
        <begin position="229"/>
        <end position="408"/>
    </location>
</feature>
<feature type="compositionally biased region" description="Basic and acidic residues" evidence="1">
    <location>
        <begin position="328"/>
        <end position="339"/>
    </location>
</feature>
<feature type="compositionally biased region" description="Low complexity" evidence="1">
    <location>
        <begin position="362"/>
        <end position="373"/>
    </location>
</feature>